<dbReference type="KEGG" id="pwn:QNH46_22605"/>
<keyword evidence="5" id="KW-0805">Transcription regulation</keyword>
<dbReference type="GO" id="GO:0043565">
    <property type="term" value="F:sequence-specific DNA binding"/>
    <property type="evidence" value="ECO:0007669"/>
    <property type="project" value="InterPro"/>
</dbReference>
<dbReference type="AlphaFoldDB" id="A0AA95I7B4"/>
<proteinExistence type="predicted"/>
<sequence length="528" mass="61168">MYKVIIVDDDVAVLTFLSNMIPWEKYGFELEGACSDAYQALELSERNMPDLVVTDIGMPGMSGLELIKKLKELSGHSHFLILSCHDEFRFAQQAVQLGVQEYILKETLHVEGMEEILGRIRSQLVESSRLQQRVEKLQYQAVQSKSSLKEKWLRDFLTSPLTDPENGIPKLTDYGLIPNLNRFLPMVGSVYSYQDALSRYNNEHVLKFVIENMLEELLQEESRILFFPYSAKQFCLLYACEPDLKINPYAEAERFCCKLQRSLAGTLKVEVSFLIGELGSDSHKMKRQWMDLFQSANAFFYSAEPGVSKINRIMPLAGQEELLSYFPVLAEQINLLVLEGNTDVGPTVDAFIQFIAERKFHPIYVKQFLYKLELDIQLKLIYSHQFKNKKNQLMLDQVGSIHELKAWMTQFLMEAVSVMDQISKQSKKTEIIEAQKYIQMNLRRKITLEEVADHLYLNSSYFSRLFKKETGETFVEYMTRMKMERAREMLSDTSAAVEEVALALGYDNRSYFVKLFKKYYGISPSRLI</sequence>
<evidence type="ECO:0000256" key="6">
    <source>
        <dbReference type="ARBA" id="ARBA00023125"/>
    </source>
</evidence>
<evidence type="ECO:0000256" key="5">
    <source>
        <dbReference type="ARBA" id="ARBA00023015"/>
    </source>
</evidence>
<name>A0AA95I7B4_9BACL</name>
<dbReference type="Gene3D" id="1.10.10.60">
    <property type="entry name" value="Homeodomain-like"/>
    <property type="match status" value="2"/>
</dbReference>
<keyword evidence="4" id="KW-0902">Two-component regulatory system</keyword>
<dbReference type="PRINTS" id="PR00032">
    <property type="entry name" value="HTHARAC"/>
</dbReference>
<evidence type="ECO:0000256" key="1">
    <source>
        <dbReference type="ARBA" id="ARBA00004496"/>
    </source>
</evidence>
<dbReference type="GO" id="GO:0003700">
    <property type="term" value="F:DNA-binding transcription factor activity"/>
    <property type="evidence" value="ECO:0007669"/>
    <property type="project" value="InterPro"/>
</dbReference>
<dbReference type="PROSITE" id="PS01124">
    <property type="entry name" value="HTH_ARAC_FAMILY_2"/>
    <property type="match status" value="1"/>
</dbReference>
<dbReference type="SMART" id="SM00448">
    <property type="entry name" value="REC"/>
    <property type="match status" value="1"/>
</dbReference>
<feature type="modified residue" description="4-aspartylphosphate" evidence="8">
    <location>
        <position position="55"/>
    </location>
</feature>
<evidence type="ECO:0000259" key="10">
    <source>
        <dbReference type="PROSITE" id="PS50110"/>
    </source>
</evidence>
<comment type="subcellular location">
    <subcellularLocation>
        <location evidence="1">Cytoplasm</location>
    </subcellularLocation>
</comment>
<dbReference type="RefSeq" id="WP_283926120.1">
    <property type="nucleotide sequence ID" value="NZ_CP126084.1"/>
</dbReference>
<dbReference type="InterPro" id="IPR020449">
    <property type="entry name" value="Tscrpt_reg_AraC-type_HTH"/>
</dbReference>
<evidence type="ECO:0000259" key="9">
    <source>
        <dbReference type="PROSITE" id="PS01124"/>
    </source>
</evidence>
<dbReference type="Gene3D" id="3.40.50.2300">
    <property type="match status" value="1"/>
</dbReference>
<dbReference type="PANTHER" id="PTHR42713">
    <property type="entry name" value="HISTIDINE KINASE-RELATED"/>
    <property type="match status" value="1"/>
</dbReference>
<dbReference type="EMBL" id="CP126084">
    <property type="protein sequence ID" value="WHX48808.1"/>
    <property type="molecule type" value="Genomic_DNA"/>
</dbReference>
<dbReference type="PANTHER" id="PTHR42713:SF3">
    <property type="entry name" value="TRANSCRIPTIONAL REGULATORY PROTEIN HPTR"/>
    <property type="match status" value="1"/>
</dbReference>
<feature type="domain" description="HTH araC/xylS-type" evidence="9">
    <location>
        <begin position="432"/>
        <end position="528"/>
    </location>
</feature>
<feature type="domain" description="Response regulatory" evidence="10">
    <location>
        <begin position="3"/>
        <end position="120"/>
    </location>
</feature>
<protein>
    <submittedName>
        <fullName evidence="11">AraC family transcriptional regulator</fullName>
    </submittedName>
</protein>
<evidence type="ECO:0000313" key="12">
    <source>
        <dbReference type="Proteomes" id="UP001177943"/>
    </source>
</evidence>
<keyword evidence="6" id="KW-0238">DNA-binding</keyword>
<dbReference type="PROSITE" id="PS00041">
    <property type="entry name" value="HTH_ARAC_FAMILY_1"/>
    <property type="match status" value="1"/>
</dbReference>
<keyword evidence="7" id="KW-0804">Transcription</keyword>
<dbReference type="SMART" id="SM00342">
    <property type="entry name" value="HTH_ARAC"/>
    <property type="match status" value="1"/>
</dbReference>
<evidence type="ECO:0000256" key="7">
    <source>
        <dbReference type="ARBA" id="ARBA00023163"/>
    </source>
</evidence>
<organism evidence="11 12">
    <name type="scientific">Paenibacillus woosongensis</name>
    <dbReference type="NCBI Taxonomy" id="307580"/>
    <lineage>
        <taxon>Bacteria</taxon>
        <taxon>Bacillati</taxon>
        <taxon>Bacillota</taxon>
        <taxon>Bacilli</taxon>
        <taxon>Bacillales</taxon>
        <taxon>Paenibacillaceae</taxon>
        <taxon>Paenibacillus</taxon>
    </lineage>
</organism>
<evidence type="ECO:0000313" key="11">
    <source>
        <dbReference type="EMBL" id="WHX48808.1"/>
    </source>
</evidence>
<evidence type="ECO:0000256" key="2">
    <source>
        <dbReference type="ARBA" id="ARBA00022490"/>
    </source>
</evidence>
<gene>
    <name evidence="11" type="ORF">QNH46_22605</name>
</gene>
<dbReference type="SUPFAM" id="SSF46689">
    <property type="entry name" value="Homeodomain-like"/>
    <property type="match status" value="2"/>
</dbReference>
<accession>A0AA95I7B4</accession>
<evidence type="ECO:0000256" key="3">
    <source>
        <dbReference type="ARBA" id="ARBA00022553"/>
    </source>
</evidence>
<dbReference type="InterPro" id="IPR011006">
    <property type="entry name" value="CheY-like_superfamily"/>
</dbReference>
<evidence type="ECO:0000256" key="4">
    <source>
        <dbReference type="ARBA" id="ARBA00023012"/>
    </source>
</evidence>
<dbReference type="InterPro" id="IPR018060">
    <property type="entry name" value="HTH_AraC"/>
</dbReference>
<dbReference type="Pfam" id="PF12833">
    <property type="entry name" value="HTH_18"/>
    <property type="match status" value="1"/>
</dbReference>
<dbReference type="InterPro" id="IPR018062">
    <property type="entry name" value="HTH_AraC-typ_CS"/>
</dbReference>
<dbReference type="InterPro" id="IPR051552">
    <property type="entry name" value="HptR"/>
</dbReference>
<evidence type="ECO:0000256" key="8">
    <source>
        <dbReference type="PROSITE-ProRule" id="PRU00169"/>
    </source>
</evidence>
<dbReference type="SUPFAM" id="SSF52172">
    <property type="entry name" value="CheY-like"/>
    <property type="match status" value="1"/>
</dbReference>
<dbReference type="CDD" id="cd17536">
    <property type="entry name" value="REC_YesN-like"/>
    <property type="match status" value="1"/>
</dbReference>
<dbReference type="GO" id="GO:0005737">
    <property type="term" value="C:cytoplasm"/>
    <property type="evidence" value="ECO:0007669"/>
    <property type="project" value="UniProtKB-SubCell"/>
</dbReference>
<dbReference type="InterPro" id="IPR001789">
    <property type="entry name" value="Sig_transdc_resp-reg_receiver"/>
</dbReference>
<reference evidence="11" key="1">
    <citation type="submission" date="2023-05" db="EMBL/GenBank/DDBJ databases">
        <title>Comparative genomics of Bacillaceae isolates and their secondary metabolite potential.</title>
        <authorList>
            <person name="Song L."/>
            <person name="Nielsen L.J."/>
            <person name="Mohite O."/>
            <person name="Xu X."/>
            <person name="Weber T."/>
            <person name="Kovacs A.T."/>
        </authorList>
    </citation>
    <scope>NUCLEOTIDE SEQUENCE</scope>
    <source>
        <strain evidence="11">B2_4</strain>
    </source>
</reference>
<dbReference type="Proteomes" id="UP001177943">
    <property type="component" value="Chromosome"/>
</dbReference>
<keyword evidence="2" id="KW-0963">Cytoplasm</keyword>
<keyword evidence="3 8" id="KW-0597">Phosphoprotein</keyword>
<dbReference type="InterPro" id="IPR009057">
    <property type="entry name" value="Homeodomain-like_sf"/>
</dbReference>
<dbReference type="GO" id="GO:0000160">
    <property type="term" value="P:phosphorelay signal transduction system"/>
    <property type="evidence" value="ECO:0007669"/>
    <property type="project" value="UniProtKB-KW"/>
</dbReference>
<dbReference type="PROSITE" id="PS50110">
    <property type="entry name" value="RESPONSE_REGULATORY"/>
    <property type="match status" value="1"/>
</dbReference>
<dbReference type="Pfam" id="PF00072">
    <property type="entry name" value="Response_reg"/>
    <property type="match status" value="1"/>
</dbReference>